<dbReference type="KEGG" id="adu:127741219"/>
<keyword evidence="1" id="KW-1185">Reference proteome</keyword>
<dbReference type="AlphaFoldDB" id="A0A9C6WLS8"/>
<organism evidence="1 2">
    <name type="scientific">Arachis duranensis</name>
    <name type="common">Wild peanut</name>
    <dbReference type="NCBI Taxonomy" id="130453"/>
    <lineage>
        <taxon>Eukaryota</taxon>
        <taxon>Viridiplantae</taxon>
        <taxon>Streptophyta</taxon>
        <taxon>Embryophyta</taxon>
        <taxon>Tracheophyta</taxon>
        <taxon>Spermatophyta</taxon>
        <taxon>Magnoliopsida</taxon>
        <taxon>eudicotyledons</taxon>
        <taxon>Gunneridae</taxon>
        <taxon>Pentapetalae</taxon>
        <taxon>rosids</taxon>
        <taxon>fabids</taxon>
        <taxon>Fabales</taxon>
        <taxon>Fabaceae</taxon>
        <taxon>Papilionoideae</taxon>
        <taxon>50 kb inversion clade</taxon>
        <taxon>dalbergioids sensu lato</taxon>
        <taxon>Dalbergieae</taxon>
        <taxon>Pterocarpus clade</taxon>
        <taxon>Arachis</taxon>
    </lineage>
</organism>
<dbReference type="RefSeq" id="XP_052109235.1">
    <property type="nucleotide sequence ID" value="XM_052253275.1"/>
</dbReference>
<reference evidence="2" key="2">
    <citation type="submission" date="2025-08" db="UniProtKB">
        <authorList>
            <consortium name="RefSeq"/>
        </authorList>
    </citation>
    <scope>IDENTIFICATION</scope>
    <source>
        <tissue evidence="2">Whole plant</tissue>
    </source>
</reference>
<dbReference type="GeneID" id="127741219"/>
<name>A0A9C6WLS8_ARADU</name>
<protein>
    <submittedName>
        <fullName evidence="2">Uncharacterized protein LOC127741219</fullName>
    </submittedName>
</protein>
<proteinExistence type="predicted"/>
<evidence type="ECO:0000313" key="2">
    <source>
        <dbReference type="RefSeq" id="XP_052109235.1"/>
    </source>
</evidence>
<sequence length="148" mass="17503">MVKPHRRDWSSKLGDALWAYQMAYKTPIGMSLFRLVYRKACHLLEEIQHKAYWAIKECNSGLGGVGIDRKLQLEELECIRLEAYKNSRIYKEKVKAVHDRNIKRRKFRVGDQVLLCSTNPYTFVLMYQQVLVRQIERLYVIKAMGRGH</sequence>
<gene>
    <name evidence="2" type="primary">LOC127741219</name>
</gene>
<accession>A0A9C6WLS8</accession>
<reference evidence="1" key="1">
    <citation type="journal article" date="2016" name="Nat. Genet.">
        <title>The genome sequences of Arachis duranensis and Arachis ipaensis, the diploid ancestors of cultivated peanut.</title>
        <authorList>
            <person name="Bertioli D.J."/>
            <person name="Cannon S.B."/>
            <person name="Froenicke L."/>
            <person name="Huang G."/>
            <person name="Farmer A.D."/>
            <person name="Cannon E.K."/>
            <person name="Liu X."/>
            <person name="Gao D."/>
            <person name="Clevenger J."/>
            <person name="Dash S."/>
            <person name="Ren L."/>
            <person name="Moretzsohn M.C."/>
            <person name="Shirasawa K."/>
            <person name="Huang W."/>
            <person name="Vidigal B."/>
            <person name="Abernathy B."/>
            <person name="Chu Y."/>
            <person name="Niederhuth C.E."/>
            <person name="Umale P."/>
            <person name="Araujo A.C."/>
            <person name="Kozik A."/>
            <person name="Kim K.D."/>
            <person name="Burow M.D."/>
            <person name="Varshney R.K."/>
            <person name="Wang X."/>
            <person name="Zhang X."/>
            <person name="Barkley N."/>
            <person name="Guimaraes P.M."/>
            <person name="Isobe S."/>
            <person name="Guo B."/>
            <person name="Liao B."/>
            <person name="Stalker H.T."/>
            <person name="Schmitz R.J."/>
            <person name="Scheffler B.E."/>
            <person name="Leal-Bertioli S.C."/>
            <person name="Xun X."/>
            <person name="Jackson S.A."/>
            <person name="Michelmore R."/>
            <person name="Ozias-Akins P."/>
        </authorList>
    </citation>
    <scope>NUCLEOTIDE SEQUENCE [LARGE SCALE GENOMIC DNA]</scope>
    <source>
        <strain evidence="1">cv. V14167</strain>
    </source>
</reference>
<dbReference type="Proteomes" id="UP000515211">
    <property type="component" value="Chromosome 8"/>
</dbReference>
<evidence type="ECO:0000313" key="1">
    <source>
        <dbReference type="Proteomes" id="UP000515211"/>
    </source>
</evidence>